<dbReference type="SMART" id="SM00943">
    <property type="entry name" value="Prim-Pol"/>
    <property type="match status" value="1"/>
</dbReference>
<dbReference type="InterPro" id="IPR015330">
    <property type="entry name" value="DNA_primase/pol_bifunc_N"/>
</dbReference>
<evidence type="ECO:0000259" key="1">
    <source>
        <dbReference type="SMART" id="SM00943"/>
    </source>
</evidence>
<dbReference type="CDD" id="cd04859">
    <property type="entry name" value="Prim_Pol"/>
    <property type="match status" value="1"/>
</dbReference>
<gene>
    <name evidence="2" type="ORF">ACFQ16_07955</name>
</gene>
<dbReference type="RefSeq" id="WP_345600008.1">
    <property type="nucleotide sequence ID" value="NZ_BAABLT010000001.1"/>
</dbReference>
<keyword evidence="3" id="KW-1185">Reference proteome</keyword>
<dbReference type="EMBL" id="JBHTIW010000003">
    <property type="protein sequence ID" value="MFD0919674.1"/>
    <property type="molecule type" value="Genomic_DNA"/>
</dbReference>
<proteinExistence type="predicted"/>
<organism evidence="2 3">
    <name type="scientific">Saccharopolyspora rosea</name>
    <dbReference type="NCBI Taxonomy" id="524884"/>
    <lineage>
        <taxon>Bacteria</taxon>
        <taxon>Bacillati</taxon>
        <taxon>Actinomycetota</taxon>
        <taxon>Actinomycetes</taxon>
        <taxon>Pseudonocardiales</taxon>
        <taxon>Pseudonocardiaceae</taxon>
        <taxon>Saccharopolyspora</taxon>
    </lineage>
</organism>
<name>A0ABW3FMC8_9PSEU</name>
<dbReference type="Proteomes" id="UP001597018">
    <property type="component" value="Unassembled WGS sequence"/>
</dbReference>
<feature type="domain" description="DNA primase/polymerase bifunctional N-terminal" evidence="1">
    <location>
        <begin position="11"/>
        <end position="198"/>
    </location>
</feature>
<dbReference type="Pfam" id="PF09250">
    <property type="entry name" value="Prim-Pol"/>
    <property type="match status" value="1"/>
</dbReference>
<evidence type="ECO:0000313" key="2">
    <source>
        <dbReference type="EMBL" id="MFD0919674.1"/>
    </source>
</evidence>
<protein>
    <submittedName>
        <fullName evidence="2">Bifunctional DNA primase/polymerase</fullName>
    </submittedName>
</protein>
<dbReference type="SUPFAM" id="SSF56747">
    <property type="entry name" value="Prim-pol domain"/>
    <property type="match status" value="1"/>
</dbReference>
<reference evidence="3" key="1">
    <citation type="journal article" date="2019" name="Int. J. Syst. Evol. Microbiol.">
        <title>The Global Catalogue of Microorganisms (GCM) 10K type strain sequencing project: providing services to taxonomists for standard genome sequencing and annotation.</title>
        <authorList>
            <consortium name="The Broad Institute Genomics Platform"/>
            <consortium name="The Broad Institute Genome Sequencing Center for Infectious Disease"/>
            <person name="Wu L."/>
            <person name="Ma J."/>
        </authorList>
    </citation>
    <scope>NUCLEOTIDE SEQUENCE [LARGE SCALE GENOMIC DNA]</scope>
    <source>
        <strain evidence="3">CCUG 56401</strain>
    </source>
</reference>
<sequence length="321" mass="34796">MSAAEHLRDWALCLGELGWRVFPLLPGTKRPALHGYAQCPGTGVCRGGHQGWEQRATSDPERIRRCWARRPYNIGLATGPSGLVVVDLDQLKPGQQLADRWRTLGVDHGERVLAQLARGQGQPLPDTYTVTTPSGGQHLYFRHPAEPGVELRNTSGTVGPLIDTRAHGGYVVAPGSITPQGAYELYDDTPPAELPGWLVRDLDFRPSPAISERDPIVVARPSAYVAAALRDEARRVATAQPGQQNNTLYSAALALGRLVAGGAVSEHQVRQVLHQAMSQLPNVRPHQPWTPRAIDSTINSALRAAAARPRHLDPTDQEVAA</sequence>
<comment type="caution">
    <text evidence="2">The sequence shown here is derived from an EMBL/GenBank/DDBJ whole genome shotgun (WGS) entry which is preliminary data.</text>
</comment>
<evidence type="ECO:0000313" key="3">
    <source>
        <dbReference type="Proteomes" id="UP001597018"/>
    </source>
</evidence>
<accession>A0ABW3FMC8</accession>